<evidence type="ECO:0000313" key="1">
    <source>
        <dbReference type="EMBL" id="EDM87110.1"/>
    </source>
</evidence>
<dbReference type="Pfam" id="PF05931">
    <property type="entry name" value="AgrD"/>
    <property type="match status" value="1"/>
</dbReference>
<proteinExistence type="predicted"/>
<dbReference type="HOGENOM" id="CLU_2286004_0_0_9"/>
<evidence type="ECO:0008006" key="3">
    <source>
        <dbReference type="Google" id="ProtNLM"/>
    </source>
</evidence>
<dbReference type="Proteomes" id="UP000006002">
    <property type="component" value="Unassembled WGS sequence"/>
</dbReference>
<dbReference type="EMBL" id="AAVO02000009">
    <property type="protein sequence ID" value="EDM87110.1"/>
    <property type="molecule type" value="Genomic_DNA"/>
</dbReference>
<comment type="caution">
    <text evidence="1">The sequence shown here is derived from an EMBL/GenBank/DDBJ whole genome shotgun (WGS) entry which is preliminary data.</text>
</comment>
<reference evidence="1 2" key="1">
    <citation type="submission" date="2007-03" db="EMBL/GenBank/DDBJ databases">
        <authorList>
            <person name="Fulton L."/>
            <person name="Clifton S."/>
            <person name="Fulton B."/>
            <person name="Xu J."/>
            <person name="Minx P."/>
            <person name="Pepin K.H."/>
            <person name="Johnson M."/>
            <person name="Thiruvilangam P."/>
            <person name="Bhonagiri V."/>
            <person name="Nash W.E."/>
            <person name="Mardis E.R."/>
            <person name="Wilson R.K."/>
        </authorList>
    </citation>
    <scope>NUCLEOTIDE SEQUENCE [LARGE SCALE GENOMIC DNA]</scope>
    <source>
        <strain evidence="1 2">ATCC 29174</strain>
    </source>
</reference>
<protein>
    <recommendedName>
        <fullName evidence="3">Cyclic lactone autoinducer peptide</fullName>
    </recommendedName>
</protein>
<accession>A5ZTF5</accession>
<name>A5ZTF5_9FIRM</name>
<evidence type="ECO:0000313" key="2">
    <source>
        <dbReference type="Proteomes" id="UP000006002"/>
    </source>
</evidence>
<organism evidence="1 2">
    <name type="scientific">Blautia obeum ATCC 29174</name>
    <dbReference type="NCBI Taxonomy" id="411459"/>
    <lineage>
        <taxon>Bacteria</taxon>
        <taxon>Bacillati</taxon>
        <taxon>Bacillota</taxon>
        <taxon>Clostridia</taxon>
        <taxon>Lachnospirales</taxon>
        <taxon>Lachnospiraceae</taxon>
        <taxon>Blautia</taxon>
    </lineage>
</organism>
<reference evidence="1 2" key="2">
    <citation type="submission" date="2007-04" db="EMBL/GenBank/DDBJ databases">
        <title>Draft genome sequence of Ruminococcus obeum (ATCC 29174).</title>
        <authorList>
            <person name="Sudarsanam P."/>
            <person name="Ley R."/>
            <person name="Guruge J."/>
            <person name="Turnbaugh P.J."/>
            <person name="Mahowald M."/>
            <person name="Liep D."/>
            <person name="Gordon J."/>
        </authorList>
    </citation>
    <scope>NUCLEOTIDE SEQUENCE [LARGE SCALE GENOMIC DNA]</scope>
    <source>
        <strain evidence="1 2">ATCC 29174</strain>
    </source>
</reference>
<gene>
    <name evidence="1" type="ORF">RUMOBE_02284</name>
</gene>
<dbReference type="NCBIfam" id="TIGR04223">
    <property type="entry name" value="quorum_AgrD"/>
    <property type="match status" value="1"/>
</dbReference>
<sequence>MNSLQPFLLRNIGVCSSAIGKSYMNTRFFYRKRNGMYFCSIVLKRKRKESFTMNMKNVKAQSAKALANVSLKLGKVSADSACCYIFHQPKVPKDLKKLKKI</sequence>
<dbReference type="InterPro" id="IPR009229">
    <property type="entry name" value="AgrD"/>
</dbReference>
<dbReference type="AlphaFoldDB" id="A5ZTF5"/>